<dbReference type="Gene3D" id="3.30.70.580">
    <property type="entry name" value="Pseudouridine synthase I, catalytic domain, N-terminal subdomain"/>
    <property type="match status" value="1"/>
</dbReference>
<dbReference type="Pfam" id="PF01416">
    <property type="entry name" value="PseudoU_synth_1"/>
    <property type="match status" value="2"/>
</dbReference>
<dbReference type="GO" id="GO:0003723">
    <property type="term" value="F:RNA binding"/>
    <property type="evidence" value="ECO:0007669"/>
    <property type="project" value="InterPro"/>
</dbReference>
<dbReference type="PANTHER" id="PTHR11142">
    <property type="entry name" value="PSEUDOURIDYLATE SYNTHASE"/>
    <property type="match status" value="1"/>
</dbReference>
<evidence type="ECO:0000313" key="5">
    <source>
        <dbReference type="EMBL" id="VAW42730.1"/>
    </source>
</evidence>
<feature type="domain" description="Pseudouridine synthase I TruA alpha/beta" evidence="4">
    <location>
        <begin position="142"/>
        <end position="244"/>
    </location>
</feature>
<dbReference type="InterPro" id="IPR020095">
    <property type="entry name" value="PsdUridine_synth_TruA_C"/>
</dbReference>
<keyword evidence="3 5" id="KW-0413">Isomerase</keyword>
<proteinExistence type="inferred from homology"/>
<dbReference type="GO" id="GO:0031119">
    <property type="term" value="P:tRNA pseudouridine synthesis"/>
    <property type="evidence" value="ECO:0007669"/>
    <property type="project" value="TreeGrafter"/>
</dbReference>
<organism evidence="5">
    <name type="scientific">hydrothermal vent metagenome</name>
    <dbReference type="NCBI Taxonomy" id="652676"/>
    <lineage>
        <taxon>unclassified sequences</taxon>
        <taxon>metagenomes</taxon>
        <taxon>ecological metagenomes</taxon>
    </lineage>
</organism>
<dbReference type="InterPro" id="IPR020103">
    <property type="entry name" value="PsdUridine_synth_cat_dom_sf"/>
</dbReference>
<evidence type="ECO:0000256" key="1">
    <source>
        <dbReference type="ARBA" id="ARBA00009375"/>
    </source>
</evidence>
<protein>
    <submittedName>
        <fullName evidence="5">tRNA pseudouridine(38-40) synthase</fullName>
        <ecNumber evidence="5">5.4.99.12</ecNumber>
    </submittedName>
</protein>
<dbReference type="SUPFAM" id="SSF55120">
    <property type="entry name" value="Pseudouridine synthase"/>
    <property type="match status" value="1"/>
</dbReference>
<dbReference type="CDD" id="cd02570">
    <property type="entry name" value="PseudoU_synth_EcTruA"/>
    <property type="match status" value="1"/>
</dbReference>
<evidence type="ECO:0000259" key="4">
    <source>
        <dbReference type="Pfam" id="PF01416"/>
    </source>
</evidence>
<comment type="similarity">
    <text evidence="1">Belongs to the tRNA pseudouridine synthase TruA family.</text>
</comment>
<dbReference type="Gene3D" id="3.30.70.660">
    <property type="entry name" value="Pseudouridine synthase I, catalytic domain, C-terminal subdomain"/>
    <property type="match status" value="1"/>
</dbReference>
<evidence type="ECO:0000256" key="3">
    <source>
        <dbReference type="ARBA" id="ARBA00023235"/>
    </source>
</evidence>
<dbReference type="GO" id="GO:0160147">
    <property type="term" value="F:tRNA pseudouridine(38-40) synthase activity"/>
    <property type="evidence" value="ECO:0007669"/>
    <property type="project" value="UniProtKB-EC"/>
</dbReference>
<accession>A0A3B0VQK6</accession>
<sequence length="264" mass="29885">MRYACGVEYDGHGFLGFQKQVQEPTIQNCLEKAISKVANQPTKIICCGRTDTGVSASAQVIHFDTNATRSDYQWIMGINTNLPKGISLLWIKPVSDDFHARFSAIQRSYQYVILNRWIRPAINRHHQTWEMLPLDEDKMHQASQYLVGKHDFNSFRSSGCQSKTSIKTINSISVIRDGNKVIMDVAASGFLHHMIRNIIGSLLPIGRGEKPVESMLHILQEKDRTKAGITAPPNGLSFNLVKYPKKFNLPELAITNHLPQHYEQ</sequence>
<keyword evidence="2" id="KW-0819">tRNA processing</keyword>
<dbReference type="EMBL" id="UOEW01000374">
    <property type="protein sequence ID" value="VAW42730.1"/>
    <property type="molecule type" value="Genomic_DNA"/>
</dbReference>
<dbReference type="InterPro" id="IPR001406">
    <property type="entry name" value="PsdUridine_synth_TruA"/>
</dbReference>
<name>A0A3B0VQK6_9ZZZZ</name>
<dbReference type="InterPro" id="IPR020097">
    <property type="entry name" value="PsdUridine_synth_TruA_a/b_dom"/>
</dbReference>
<evidence type="ECO:0000256" key="2">
    <source>
        <dbReference type="ARBA" id="ARBA00022694"/>
    </source>
</evidence>
<dbReference type="PIRSF" id="PIRSF001430">
    <property type="entry name" value="tRNA_psdUrid_synth"/>
    <property type="match status" value="1"/>
</dbReference>
<feature type="domain" description="Pseudouridine synthase I TruA alpha/beta" evidence="4">
    <location>
        <begin position="8"/>
        <end position="102"/>
    </location>
</feature>
<dbReference type="AlphaFoldDB" id="A0A3B0VQK6"/>
<dbReference type="FunFam" id="3.30.70.580:FF:000001">
    <property type="entry name" value="tRNA pseudouridine synthase A"/>
    <property type="match status" value="1"/>
</dbReference>
<dbReference type="PANTHER" id="PTHR11142:SF0">
    <property type="entry name" value="TRNA PSEUDOURIDINE SYNTHASE-LIKE 1"/>
    <property type="match status" value="1"/>
</dbReference>
<dbReference type="InterPro" id="IPR020094">
    <property type="entry name" value="TruA/RsuA/RluB/E/F_N"/>
</dbReference>
<gene>
    <name evidence="5" type="ORF">MNBD_GAMMA01-1428</name>
</gene>
<reference evidence="5" key="1">
    <citation type="submission" date="2018-06" db="EMBL/GenBank/DDBJ databases">
        <authorList>
            <person name="Zhirakovskaya E."/>
        </authorList>
    </citation>
    <scope>NUCLEOTIDE SEQUENCE</scope>
</reference>
<dbReference type="NCBIfam" id="TIGR00071">
    <property type="entry name" value="hisT_truA"/>
    <property type="match status" value="1"/>
</dbReference>
<dbReference type="HAMAP" id="MF_00171">
    <property type="entry name" value="TruA"/>
    <property type="match status" value="1"/>
</dbReference>
<dbReference type="EC" id="5.4.99.12" evidence="5"/>